<dbReference type="SUPFAM" id="SSF52540">
    <property type="entry name" value="P-loop containing nucleoside triphosphate hydrolases"/>
    <property type="match status" value="1"/>
</dbReference>
<dbReference type="RefSeq" id="WP_239558714.1">
    <property type="nucleotide sequence ID" value="NZ_JAFBFI010000009.1"/>
</dbReference>
<evidence type="ECO:0000313" key="2">
    <source>
        <dbReference type="Proteomes" id="UP000823486"/>
    </source>
</evidence>
<keyword evidence="1" id="KW-0808">Transferase</keyword>
<dbReference type="CDD" id="cd02019">
    <property type="entry name" value="NK"/>
    <property type="match status" value="1"/>
</dbReference>
<comment type="caution">
    <text evidence="1">The sequence shown here is derived from an EMBL/GenBank/DDBJ whole genome shotgun (WGS) entry which is preliminary data.</text>
</comment>
<gene>
    <name evidence="1" type="ORF">JOC77_002267</name>
</gene>
<dbReference type="EMBL" id="JAFBFI010000009">
    <property type="protein sequence ID" value="MBM7692836.1"/>
    <property type="molecule type" value="Genomic_DNA"/>
</dbReference>
<keyword evidence="1" id="KW-0418">Kinase</keyword>
<evidence type="ECO:0000313" key="1">
    <source>
        <dbReference type="EMBL" id="MBM7692836.1"/>
    </source>
</evidence>
<sequence>MDLKRMLSHVYWIGGSPCAGKTTLARKLATQYNFTYYKCDDCYEDHMSRSTADQQPAMYRIKDLTWSQVWSSQFCSLTVDVQMQEVITVYQEQFQFIFRGLIKTSEYFKRPCRRSCFTSRNGCTLAG</sequence>
<name>A0ABS2QI32_9BACI</name>
<proteinExistence type="predicted"/>
<keyword evidence="2" id="KW-1185">Reference proteome</keyword>
<accession>A0ABS2QI32</accession>
<dbReference type="GO" id="GO:0016301">
    <property type="term" value="F:kinase activity"/>
    <property type="evidence" value="ECO:0007669"/>
    <property type="project" value="UniProtKB-KW"/>
</dbReference>
<dbReference type="InterPro" id="IPR027417">
    <property type="entry name" value="P-loop_NTPase"/>
</dbReference>
<dbReference type="Gene3D" id="3.40.50.300">
    <property type="entry name" value="P-loop containing nucleotide triphosphate hydrolases"/>
    <property type="match status" value="1"/>
</dbReference>
<organism evidence="1 2">
    <name type="scientific">Peribacillus deserti</name>
    <dbReference type="NCBI Taxonomy" id="673318"/>
    <lineage>
        <taxon>Bacteria</taxon>
        <taxon>Bacillati</taxon>
        <taxon>Bacillota</taxon>
        <taxon>Bacilli</taxon>
        <taxon>Bacillales</taxon>
        <taxon>Bacillaceae</taxon>
        <taxon>Peribacillus</taxon>
    </lineage>
</organism>
<protein>
    <submittedName>
        <fullName evidence="1">Adenylate kinase family enzyme</fullName>
    </submittedName>
</protein>
<reference evidence="1 2" key="1">
    <citation type="submission" date="2021-01" db="EMBL/GenBank/DDBJ databases">
        <title>Genomic Encyclopedia of Type Strains, Phase IV (KMG-IV): sequencing the most valuable type-strain genomes for metagenomic binning, comparative biology and taxonomic classification.</title>
        <authorList>
            <person name="Goeker M."/>
        </authorList>
    </citation>
    <scope>NUCLEOTIDE SEQUENCE [LARGE SCALE GENOMIC DNA]</scope>
    <source>
        <strain evidence="1 2">DSM 105482</strain>
    </source>
</reference>
<dbReference type="Proteomes" id="UP000823486">
    <property type="component" value="Unassembled WGS sequence"/>
</dbReference>